<evidence type="ECO:0000313" key="2">
    <source>
        <dbReference type="Proteomes" id="UP001152799"/>
    </source>
</evidence>
<proteinExistence type="predicted"/>
<accession>A0A9N9QKP9</accession>
<name>A0A9N9QKP9_9CUCU</name>
<dbReference type="SUPFAM" id="SSF47781">
    <property type="entry name" value="RuvA domain 2-like"/>
    <property type="match status" value="1"/>
</dbReference>
<dbReference type="Pfam" id="PF12836">
    <property type="entry name" value="HHH_3"/>
    <property type="match status" value="1"/>
</dbReference>
<dbReference type="InterPro" id="IPR010994">
    <property type="entry name" value="RuvA_2-like"/>
</dbReference>
<dbReference type="AlphaFoldDB" id="A0A9N9QKP9"/>
<organism evidence="1 2">
    <name type="scientific">Ceutorhynchus assimilis</name>
    <name type="common">cabbage seed weevil</name>
    <dbReference type="NCBI Taxonomy" id="467358"/>
    <lineage>
        <taxon>Eukaryota</taxon>
        <taxon>Metazoa</taxon>
        <taxon>Ecdysozoa</taxon>
        <taxon>Arthropoda</taxon>
        <taxon>Hexapoda</taxon>
        <taxon>Insecta</taxon>
        <taxon>Pterygota</taxon>
        <taxon>Neoptera</taxon>
        <taxon>Endopterygota</taxon>
        <taxon>Coleoptera</taxon>
        <taxon>Polyphaga</taxon>
        <taxon>Cucujiformia</taxon>
        <taxon>Curculionidae</taxon>
        <taxon>Ceutorhynchinae</taxon>
        <taxon>Ceutorhynchus</taxon>
    </lineage>
</organism>
<keyword evidence="2" id="KW-1185">Reference proteome</keyword>
<gene>
    <name evidence="1" type="ORF">CEUTPL_LOCUS2269</name>
</gene>
<dbReference type="Proteomes" id="UP001152799">
    <property type="component" value="Chromosome 10"/>
</dbReference>
<evidence type="ECO:0000313" key="1">
    <source>
        <dbReference type="EMBL" id="CAG9761568.1"/>
    </source>
</evidence>
<dbReference type="Gene3D" id="1.10.150.280">
    <property type="entry name" value="AF1531-like domain"/>
    <property type="match status" value="1"/>
</dbReference>
<dbReference type="OrthoDB" id="6237065at2759"/>
<dbReference type="EMBL" id="OU892286">
    <property type="protein sequence ID" value="CAG9761568.1"/>
    <property type="molecule type" value="Genomic_DNA"/>
</dbReference>
<reference evidence="1" key="1">
    <citation type="submission" date="2022-01" db="EMBL/GenBank/DDBJ databases">
        <authorList>
            <person name="King R."/>
        </authorList>
    </citation>
    <scope>NUCLEOTIDE SEQUENCE</scope>
</reference>
<sequence>MKRVTSFRRIQSEVPFRMVRATQSKPFGPVRFSRRLRNLSPEPWNFLSDTRKMLSRKQSKRIIECCVPIMKIKNEVTQAAERKYKIRRQHVLDIINKGSRRELEKLSSVGSKTAQRIVLFRNLKGPIIRISQLADMPNFPKRLYENFLAQNFLKQTN</sequence>
<protein>
    <submittedName>
        <fullName evidence="1">Uncharacterized protein</fullName>
    </submittedName>
</protein>